<gene>
    <name evidence="1" type="ORF">SAMN05444164_5590</name>
</gene>
<dbReference type="EMBL" id="FNTH01000001">
    <property type="protein sequence ID" value="SED72311.1"/>
    <property type="molecule type" value="Genomic_DNA"/>
</dbReference>
<dbReference type="AlphaFoldDB" id="A0A1H5D0F6"/>
<reference evidence="1 2" key="1">
    <citation type="submission" date="2016-10" db="EMBL/GenBank/DDBJ databases">
        <authorList>
            <person name="de Groot N.N."/>
        </authorList>
    </citation>
    <scope>NUCLEOTIDE SEQUENCE [LARGE SCALE GENOMIC DNA]</scope>
    <source>
        <strain evidence="1 2">MT12</strain>
    </source>
</reference>
<evidence type="ECO:0008006" key="3">
    <source>
        <dbReference type="Google" id="ProtNLM"/>
    </source>
</evidence>
<dbReference type="Pfam" id="PF11149">
    <property type="entry name" value="DUF2924"/>
    <property type="match status" value="1"/>
</dbReference>
<accession>A0A1H5D0F6</accession>
<protein>
    <recommendedName>
        <fullName evidence="3">DUF2924 domain-containing protein</fullName>
    </recommendedName>
</protein>
<evidence type="ECO:0000313" key="1">
    <source>
        <dbReference type="EMBL" id="SED72311.1"/>
    </source>
</evidence>
<name>A0A1H5D0F6_9BRAD</name>
<dbReference type="InterPro" id="IPR021322">
    <property type="entry name" value="DUF2924"/>
</dbReference>
<dbReference type="Proteomes" id="UP000198992">
    <property type="component" value="Unassembled WGS sequence"/>
</dbReference>
<sequence length="148" mass="17251">MKETILSQLVALKGAPADVLKARWRELFDTEPPAYNRRFLENRLAYRIQELAYGGLSRETQDRLKAMAKQYANQEPTERKARPALRPIAGTRLIREWQGVEYSVTVRLNDFEYLGRPYKSLSSVAREITGTKWNGWVFFGLKNTLDRR</sequence>
<evidence type="ECO:0000313" key="2">
    <source>
        <dbReference type="Proteomes" id="UP000198992"/>
    </source>
</evidence>
<proteinExistence type="predicted"/>
<dbReference type="RefSeq" id="WP_092121971.1">
    <property type="nucleotide sequence ID" value="NZ_FNTH01000001.1"/>
</dbReference>
<organism evidence="1 2">
    <name type="scientific">Bradyrhizobium erythrophlei</name>
    <dbReference type="NCBI Taxonomy" id="1437360"/>
    <lineage>
        <taxon>Bacteria</taxon>
        <taxon>Pseudomonadati</taxon>
        <taxon>Pseudomonadota</taxon>
        <taxon>Alphaproteobacteria</taxon>
        <taxon>Hyphomicrobiales</taxon>
        <taxon>Nitrobacteraceae</taxon>
        <taxon>Bradyrhizobium</taxon>
    </lineage>
</organism>
<dbReference type="OrthoDB" id="284135at2"/>